<organism evidence="7 8">
    <name type="scientific">Flavihumibacter petaseus NBRC 106054</name>
    <dbReference type="NCBI Taxonomy" id="1220578"/>
    <lineage>
        <taxon>Bacteria</taxon>
        <taxon>Pseudomonadati</taxon>
        <taxon>Bacteroidota</taxon>
        <taxon>Chitinophagia</taxon>
        <taxon>Chitinophagales</taxon>
        <taxon>Chitinophagaceae</taxon>
        <taxon>Flavihumibacter</taxon>
    </lineage>
</organism>
<dbReference type="GO" id="GO:0006508">
    <property type="term" value="P:proteolysis"/>
    <property type="evidence" value="ECO:0007669"/>
    <property type="project" value="UniProtKB-KW"/>
</dbReference>
<dbReference type="InterPro" id="IPR024079">
    <property type="entry name" value="MetalloPept_cat_dom_sf"/>
</dbReference>
<dbReference type="Gene3D" id="3.40.390.10">
    <property type="entry name" value="Collagenase (Catalytic Domain)"/>
    <property type="match status" value="1"/>
</dbReference>
<keyword evidence="5" id="KW-0482">Metalloprotease</keyword>
<dbReference type="Proteomes" id="UP000033121">
    <property type="component" value="Unassembled WGS sequence"/>
</dbReference>
<feature type="domain" description="Peptidase M10 metallopeptidase" evidence="6">
    <location>
        <begin position="235"/>
        <end position="267"/>
    </location>
</feature>
<dbReference type="AlphaFoldDB" id="A0A0E9N0S2"/>
<gene>
    <name evidence="7" type="ORF">FPE01S_02_05340</name>
</gene>
<sequence length="315" mass="35293">MKPLSTLLLASASWMLFSCAKKDELSDHLADALSSPGKQVSGVNKPGDLDYTVMPASAFSKHHPVLLKAEYMRCQKRGNNDNATILYNDKKTKPDAEFVTRDPRRGGRRVITYAIGNAYTRDFGVSKQAVNNAIDRAMNNWSESSCSRLIFKKVTNEESIGYVASQIGFGGWPTNIADLQHAGFLPRGFFDALTPDGGSFVLAVTFTFVYFGDDGLPTDIDHNGVNDVAFRETYYNDNFNWRNSQNTDYDIESVALHETGHALGLSHFGTGYQLRNGDIRFRPRAVMNAVYVGSMRHLQREDKSFQCSIWNDWNQ</sequence>
<evidence type="ECO:0000256" key="5">
    <source>
        <dbReference type="ARBA" id="ARBA00023049"/>
    </source>
</evidence>
<dbReference type="RefSeq" id="WP_046369310.1">
    <property type="nucleotide sequence ID" value="NZ_BBWV01000002.1"/>
</dbReference>
<keyword evidence="4" id="KW-0862">Zinc</keyword>
<evidence type="ECO:0000259" key="6">
    <source>
        <dbReference type="Pfam" id="PF00413"/>
    </source>
</evidence>
<protein>
    <recommendedName>
        <fullName evidence="6">Peptidase M10 metallopeptidase domain-containing protein</fullName>
    </recommendedName>
</protein>
<evidence type="ECO:0000313" key="8">
    <source>
        <dbReference type="Proteomes" id="UP000033121"/>
    </source>
</evidence>
<dbReference type="SUPFAM" id="SSF55486">
    <property type="entry name" value="Metalloproteases ('zincins'), catalytic domain"/>
    <property type="match status" value="1"/>
</dbReference>
<keyword evidence="3" id="KW-0378">Hydrolase</keyword>
<dbReference type="GO" id="GO:0008270">
    <property type="term" value="F:zinc ion binding"/>
    <property type="evidence" value="ECO:0007669"/>
    <property type="project" value="InterPro"/>
</dbReference>
<dbReference type="GO" id="GO:0030574">
    <property type="term" value="P:collagen catabolic process"/>
    <property type="evidence" value="ECO:0007669"/>
    <property type="project" value="TreeGrafter"/>
</dbReference>
<keyword evidence="8" id="KW-1185">Reference proteome</keyword>
<dbReference type="OrthoDB" id="905690at2"/>
<dbReference type="PANTHER" id="PTHR10201">
    <property type="entry name" value="MATRIX METALLOPROTEINASE"/>
    <property type="match status" value="1"/>
</dbReference>
<accession>A0A0E9N0S2</accession>
<evidence type="ECO:0000256" key="1">
    <source>
        <dbReference type="ARBA" id="ARBA00022670"/>
    </source>
</evidence>
<dbReference type="GO" id="GO:0004222">
    <property type="term" value="F:metalloendopeptidase activity"/>
    <property type="evidence" value="ECO:0007669"/>
    <property type="project" value="InterPro"/>
</dbReference>
<dbReference type="Pfam" id="PF00413">
    <property type="entry name" value="Peptidase_M10"/>
    <property type="match status" value="1"/>
</dbReference>
<evidence type="ECO:0000256" key="2">
    <source>
        <dbReference type="ARBA" id="ARBA00022723"/>
    </source>
</evidence>
<dbReference type="STRING" id="1220578.FPE01S_02_05340"/>
<dbReference type="InterPro" id="IPR001818">
    <property type="entry name" value="Pept_M10_metallopeptidase"/>
</dbReference>
<evidence type="ECO:0000256" key="4">
    <source>
        <dbReference type="ARBA" id="ARBA00022833"/>
    </source>
</evidence>
<proteinExistence type="predicted"/>
<keyword evidence="2" id="KW-0479">Metal-binding</keyword>
<dbReference type="EMBL" id="BBWV01000002">
    <property type="protein sequence ID" value="GAO43429.1"/>
    <property type="molecule type" value="Genomic_DNA"/>
</dbReference>
<name>A0A0E9N0S2_9BACT</name>
<dbReference type="GO" id="GO:0031012">
    <property type="term" value="C:extracellular matrix"/>
    <property type="evidence" value="ECO:0007669"/>
    <property type="project" value="InterPro"/>
</dbReference>
<evidence type="ECO:0000313" key="7">
    <source>
        <dbReference type="EMBL" id="GAO43429.1"/>
    </source>
</evidence>
<reference evidence="7 8" key="1">
    <citation type="submission" date="2015-04" db="EMBL/GenBank/DDBJ databases">
        <title>Whole genome shotgun sequence of Flavihumibacter petaseus NBRC 106054.</title>
        <authorList>
            <person name="Miyazawa S."/>
            <person name="Hosoyama A."/>
            <person name="Hashimoto M."/>
            <person name="Noguchi M."/>
            <person name="Tsuchikane K."/>
            <person name="Ohji S."/>
            <person name="Yamazoe A."/>
            <person name="Ichikawa N."/>
            <person name="Kimura A."/>
            <person name="Fujita N."/>
        </authorList>
    </citation>
    <scope>NUCLEOTIDE SEQUENCE [LARGE SCALE GENOMIC DNA]</scope>
    <source>
        <strain evidence="7 8">NBRC 106054</strain>
    </source>
</reference>
<dbReference type="PROSITE" id="PS51257">
    <property type="entry name" value="PROKAR_LIPOPROTEIN"/>
    <property type="match status" value="1"/>
</dbReference>
<dbReference type="GO" id="GO:0030198">
    <property type="term" value="P:extracellular matrix organization"/>
    <property type="evidence" value="ECO:0007669"/>
    <property type="project" value="TreeGrafter"/>
</dbReference>
<keyword evidence="1" id="KW-0645">Protease</keyword>
<evidence type="ECO:0000256" key="3">
    <source>
        <dbReference type="ARBA" id="ARBA00022801"/>
    </source>
</evidence>
<dbReference type="PANTHER" id="PTHR10201:SF323">
    <property type="entry name" value="MATRIX METALLOPROTEINASE-21"/>
    <property type="match status" value="1"/>
</dbReference>
<comment type="caution">
    <text evidence="7">The sequence shown here is derived from an EMBL/GenBank/DDBJ whole genome shotgun (WGS) entry which is preliminary data.</text>
</comment>